<evidence type="ECO:0000256" key="1">
    <source>
        <dbReference type="SAM" id="Phobius"/>
    </source>
</evidence>
<keyword evidence="1" id="KW-1133">Transmembrane helix</keyword>
<feature type="transmembrane region" description="Helical" evidence="1">
    <location>
        <begin position="49"/>
        <end position="70"/>
    </location>
</feature>
<dbReference type="Proteomes" id="UP000276133">
    <property type="component" value="Unassembled WGS sequence"/>
</dbReference>
<gene>
    <name evidence="2" type="ORF">BpHYR1_027629</name>
</gene>
<name>A0A3M7PH21_BRAPC</name>
<evidence type="ECO:0000313" key="2">
    <source>
        <dbReference type="EMBL" id="RMZ98303.1"/>
    </source>
</evidence>
<comment type="caution">
    <text evidence="2">The sequence shown here is derived from an EMBL/GenBank/DDBJ whole genome shotgun (WGS) entry which is preliminary data.</text>
</comment>
<protein>
    <submittedName>
        <fullName evidence="2">Uncharacterized protein</fullName>
    </submittedName>
</protein>
<sequence length="90" mass="10162">MYICTLLAICYAKNDEVKAHTIILFPNPIAIGLDSSFEEIVENSSTIDVFGRIISLFAISLLLIIAIYIYEIGPWSFVVHGIDRVYSLFF</sequence>
<keyword evidence="3" id="KW-1185">Reference proteome</keyword>
<proteinExistence type="predicted"/>
<accession>A0A3M7PH21</accession>
<reference evidence="2 3" key="1">
    <citation type="journal article" date="2018" name="Sci. Rep.">
        <title>Genomic signatures of local adaptation to the degree of environmental predictability in rotifers.</title>
        <authorList>
            <person name="Franch-Gras L."/>
            <person name="Hahn C."/>
            <person name="Garcia-Roger E.M."/>
            <person name="Carmona M.J."/>
            <person name="Serra M."/>
            <person name="Gomez A."/>
        </authorList>
    </citation>
    <scope>NUCLEOTIDE SEQUENCE [LARGE SCALE GENOMIC DNA]</scope>
    <source>
        <strain evidence="2">HYR1</strain>
    </source>
</reference>
<keyword evidence="1" id="KW-0472">Membrane</keyword>
<dbReference type="AlphaFoldDB" id="A0A3M7PH21"/>
<keyword evidence="1" id="KW-0812">Transmembrane</keyword>
<dbReference type="EMBL" id="REGN01010854">
    <property type="protein sequence ID" value="RMZ98303.1"/>
    <property type="molecule type" value="Genomic_DNA"/>
</dbReference>
<evidence type="ECO:0000313" key="3">
    <source>
        <dbReference type="Proteomes" id="UP000276133"/>
    </source>
</evidence>
<organism evidence="2 3">
    <name type="scientific">Brachionus plicatilis</name>
    <name type="common">Marine rotifer</name>
    <name type="synonym">Brachionus muelleri</name>
    <dbReference type="NCBI Taxonomy" id="10195"/>
    <lineage>
        <taxon>Eukaryota</taxon>
        <taxon>Metazoa</taxon>
        <taxon>Spiralia</taxon>
        <taxon>Gnathifera</taxon>
        <taxon>Rotifera</taxon>
        <taxon>Eurotatoria</taxon>
        <taxon>Monogononta</taxon>
        <taxon>Pseudotrocha</taxon>
        <taxon>Ploima</taxon>
        <taxon>Brachionidae</taxon>
        <taxon>Brachionus</taxon>
    </lineage>
</organism>